<evidence type="ECO:0000259" key="1">
    <source>
        <dbReference type="PROSITE" id="PS50878"/>
    </source>
</evidence>
<dbReference type="AlphaFoldDB" id="A0A1B6LKJ1"/>
<dbReference type="PROSITE" id="PS50878">
    <property type="entry name" value="RT_POL"/>
    <property type="match status" value="1"/>
</dbReference>
<evidence type="ECO:0000313" key="2">
    <source>
        <dbReference type="EMBL" id="JAT24176.1"/>
    </source>
</evidence>
<accession>A0A1B6LKJ1</accession>
<dbReference type="PANTHER" id="PTHR35450:SF2">
    <property type="entry name" value="REVERSE TRANSCRIPTASE DOMAIN-CONTAINING PROTEIN"/>
    <property type="match status" value="1"/>
</dbReference>
<dbReference type="InterPro" id="IPR000477">
    <property type="entry name" value="RT_dom"/>
</dbReference>
<feature type="non-terminal residue" evidence="2">
    <location>
        <position position="99"/>
    </location>
</feature>
<sequence>QGHIGIKRGVKQGDPLSPLLFNLVLDPLLQALQTSGGGFAVGPQRLAVTAYADDVTLFAGTTAEMGEMLHTTSEYLTSVGMALSASKCCSFHLRRSGRS</sequence>
<gene>
    <name evidence="2" type="ORF">g.53363</name>
</gene>
<dbReference type="Pfam" id="PF00078">
    <property type="entry name" value="RVT_1"/>
    <property type="match status" value="1"/>
</dbReference>
<feature type="domain" description="Reverse transcriptase" evidence="1">
    <location>
        <begin position="1"/>
        <end position="99"/>
    </location>
</feature>
<feature type="non-terminal residue" evidence="2">
    <location>
        <position position="1"/>
    </location>
</feature>
<dbReference type="PANTHER" id="PTHR35450">
    <property type="entry name" value="REVERSE TRANSCRIPTASE DOMAIN-CONTAINING PROTEIN"/>
    <property type="match status" value="1"/>
</dbReference>
<dbReference type="EMBL" id="GEBQ01015801">
    <property type="protein sequence ID" value="JAT24176.1"/>
    <property type="molecule type" value="Transcribed_RNA"/>
</dbReference>
<protein>
    <recommendedName>
        <fullName evidence="1">Reverse transcriptase domain-containing protein</fullName>
    </recommendedName>
</protein>
<dbReference type="SUPFAM" id="SSF56672">
    <property type="entry name" value="DNA/RNA polymerases"/>
    <property type="match status" value="1"/>
</dbReference>
<reference evidence="2" key="1">
    <citation type="submission" date="2015-11" db="EMBL/GenBank/DDBJ databases">
        <title>De novo transcriptome assembly of four potential Pierce s Disease insect vectors from Arizona vineyards.</title>
        <authorList>
            <person name="Tassone E.E."/>
        </authorList>
    </citation>
    <scope>NUCLEOTIDE SEQUENCE</scope>
</reference>
<dbReference type="InterPro" id="IPR043128">
    <property type="entry name" value="Rev_trsase/Diguanyl_cyclase"/>
</dbReference>
<organism evidence="2">
    <name type="scientific">Graphocephala atropunctata</name>
    <dbReference type="NCBI Taxonomy" id="36148"/>
    <lineage>
        <taxon>Eukaryota</taxon>
        <taxon>Metazoa</taxon>
        <taxon>Ecdysozoa</taxon>
        <taxon>Arthropoda</taxon>
        <taxon>Hexapoda</taxon>
        <taxon>Insecta</taxon>
        <taxon>Pterygota</taxon>
        <taxon>Neoptera</taxon>
        <taxon>Paraneoptera</taxon>
        <taxon>Hemiptera</taxon>
        <taxon>Auchenorrhyncha</taxon>
        <taxon>Membracoidea</taxon>
        <taxon>Cicadellidae</taxon>
        <taxon>Cicadellinae</taxon>
        <taxon>Cicadellini</taxon>
        <taxon>Graphocephala</taxon>
    </lineage>
</organism>
<name>A0A1B6LKJ1_9HEMI</name>
<dbReference type="InterPro" id="IPR043502">
    <property type="entry name" value="DNA/RNA_pol_sf"/>
</dbReference>
<dbReference type="GO" id="GO:0071897">
    <property type="term" value="P:DNA biosynthetic process"/>
    <property type="evidence" value="ECO:0007669"/>
    <property type="project" value="UniProtKB-ARBA"/>
</dbReference>
<dbReference type="Gene3D" id="3.30.70.270">
    <property type="match status" value="1"/>
</dbReference>
<proteinExistence type="predicted"/>